<dbReference type="EMBL" id="UZAN01042141">
    <property type="protein sequence ID" value="VDP75137.1"/>
    <property type="molecule type" value="Genomic_DNA"/>
</dbReference>
<dbReference type="InterPro" id="IPR050951">
    <property type="entry name" value="Retrovirus_Pol_polyprotein"/>
</dbReference>
<dbReference type="InterPro" id="IPR043502">
    <property type="entry name" value="DNA/RNA_pol_sf"/>
</dbReference>
<accession>A0A183AEB1</accession>
<proteinExistence type="predicted"/>
<gene>
    <name evidence="1" type="ORF">ECPE_LOCUS5296</name>
</gene>
<dbReference type="Gene3D" id="3.10.10.10">
    <property type="entry name" value="HIV Type 1 Reverse Transcriptase, subunit A, domain 1"/>
    <property type="match status" value="1"/>
</dbReference>
<dbReference type="OrthoDB" id="10056300at2759"/>
<dbReference type="PANTHER" id="PTHR37984:SF5">
    <property type="entry name" value="PROTEIN NYNRIN-LIKE"/>
    <property type="match status" value="1"/>
</dbReference>
<reference evidence="3" key="1">
    <citation type="submission" date="2016-06" db="UniProtKB">
        <authorList>
            <consortium name="WormBaseParasite"/>
        </authorList>
    </citation>
    <scope>IDENTIFICATION</scope>
</reference>
<sequence>MEISLSLFTDDQHSRLRQLVLKCSNNKGGTKMAPIQLELDGSPIFLKRRIIPLGLREPVKKVLDDLVEKGVLTPVDYSVWATPIVISLKRDGKTPGICGDYRITVNKYSNH</sequence>
<dbReference type="AlphaFoldDB" id="A0A183AEB1"/>
<dbReference type="SUPFAM" id="SSF56672">
    <property type="entry name" value="DNA/RNA polymerases"/>
    <property type="match status" value="1"/>
</dbReference>
<evidence type="ECO:0000313" key="3">
    <source>
        <dbReference type="WBParaSite" id="ECPE_0000530901-mRNA-1"/>
    </source>
</evidence>
<evidence type="ECO:0000313" key="2">
    <source>
        <dbReference type="Proteomes" id="UP000272942"/>
    </source>
</evidence>
<reference evidence="1 2" key="2">
    <citation type="submission" date="2018-11" db="EMBL/GenBank/DDBJ databases">
        <authorList>
            <consortium name="Pathogen Informatics"/>
        </authorList>
    </citation>
    <scope>NUCLEOTIDE SEQUENCE [LARGE SCALE GENOMIC DNA]</scope>
    <source>
        <strain evidence="1 2">Egypt</strain>
    </source>
</reference>
<protein>
    <submittedName>
        <fullName evidence="3">Reverse transcriptase domain-containing protein</fullName>
    </submittedName>
</protein>
<dbReference type="PANTHER" id="PTHR37984">
    <property type="entry name" value="PROTEIN CBG26694"/>
    <property type="match status" value="1"/>
</dbReference>
<dbReference type="WBParaSite" id="ECPE_0000530901-mRNA-1">
    <property type="protein sequence ID" value="ECPE_0000530901-mRNA-1"/>
    <property type="gene ID" value="ECPE_0000530901"/>
</dbReference>
<evidence type="ECO:0000313" key="1">
    <source>
        <dbReference type="EMBL" id="VDP75137.1"/>
    </source>
</evidence>
<dbReference type="Proteomes" id="UP000272942">
    <property type="component" value="Unassembled WGS sequence"/>
</dbReference>
<name>A0A183AEB1_9TREM</name>
<keyword evidence="2" id="KW-1185">Reference proteome</keyword>
<organism evidence="3">
    <name type="scientific">Echinostoma caproni</name>
    <dbReference type="NCBI Taxonomy" id="27848"/>
    <lineage>
        <taxon>Eukaryota</taxon>
        <taxon>Metazoa</taxon>
        <taxon>Spiralia</taxon>
        <taxon>Lophotrochozoa</taxon>
        <taxon>Platyhelminthes</taxon>
        <taxon>Trematoda</taxon>
        <taxon>Digenea</taxon>
        <taxon>Plagiorchiida</taxon>
        <taxon>Echinostomata</taxon>
        <taxon>Echinostomatoidea</taxon>
        <taxon>Echinostomatidae</taxon>
        <taxon>Echinostoma</taxon>
    </lineage>
</organism>